<dbReference type="Gene3D" id="1.10.287.380">
    <property type="entry name" value="Valyl-tRNA synthetase, C-terminal domain"/>
    <property type="match status" value="1"/>
</dbReference>
<dbReference type="FunFam" id="3.40.50.300:FF:000309">
    <property type="entry name" value="ABC transporter ATP-binding protein"/>
    <property type="match status" value="1"/>
</dbReference>
<dbReference type="Proteomes" id="UP000295718">
    <property type="component" value="Unassembled WGS sequence"/>
</dbReference>
<dbReference type="InterPro" id="IPR032524">
    <property type="entry name" value="ABC_tran_C"/>
</dbReference>
<dbReference type="InterPro" id="IPR003593">
    <property type="entry name" value="AAA+_ATPase"/>
</dbReference>
<keyword evidence="3 6" id="KW-0067">ATP-binding</keyword>
<dbReference type="InterPro" id="IPR017871">
    <property type="entry name" value="ABC_transporter-like_CS"/>
</dbReference>
<dbReference type="CDD" id="cd03221">
    <property type="entry name" value="ABCF_EF-3"/>
    <property type="match status" value="2"/>
</dbReference>
<keyword evidence="7" id="KW-1185">Reference proteome</keyword>
<proteinExistence type="predicted"/>
<dbReference type="SMART" id="SM00382">
    <property type="entry name" value="AAA"/>
    <property type="match status" value="2"/>
</dbReference>
<accession>A0A4R1QWZ0</accession>
<dbReference type="Gene3D" id="3.40.50.300">
    <property type="entry name" value="P-loop containing nucleotide triphosphate hydrolases"/>
    <property type="match status" value="2"/>
</dbReference>
<evidence type="ECO:0000313" key="6">
    <source>
        <dbReference type="EMBL" id="TCL58051.1"/>
    </source>
</evidence>
<evidence type="ECO:0000256" key="4">
    <source>
        <dbReference type="SAM" id="Coils"/>
    </source>
</evidence>
<feature type="coiled-coil region" evidence="4">
    <location>
        <begin position="561"/>
        <end position="612"/>
    </location>
</feature>
<evidence type="ECO:0000256" key="3">
    <source>
        <dbReference type="ARBA" id="ARBA00022840"/>
    </source>
</evidence>
<feature type="domain" description="ABC transporter" evidence="5">
    <location>
        <begin position="290"/>
        <end position="510"/>
    </location>
</feature>
<dbReference type="EMBL" id="SLUO01000007">
    <property type="protein sequence ID" value="TCL58051.1"/>
    <property type="molecule type" value="Genomic_DNA"/>
</dbReference>
<name>A0A4R1QWZ0_9FIRM</name>
<dbReference type="PANTHER" id="PTHR42855">
    <property type="entry name" value="ABC TRANSPORTER ATP-BINDING SUBUNIT"/>
    <property type="match status" value="1"/>
</dbReference>
<dbReference type="PROSITE" id="PS00211">
    <property type="entry name" value="ABC_TRANSPORTER_1"/>
    <property type="match status" value="2"/>
</dbReference>
<evidence type="ECO:0000256" key="1">
    <source>
        <dbReference type="ARBA" id="ARBA00022737"/>
    </source>
</evidence>
<comment type="caution">
    <text evidence="6">The sequence shown here is derived from an EMBL/GenBank/DDBJ whole genome shotgun (WGS) entry which is preliminary data.</text>
</comment>
<dbReference type="STRING" id="1469948.GCA_000732725_02287"/>
<evidence type="ECO:0000259" key="5">
    <source>
        <dbReference type="PROSITE" id="PS50893"/>
    </source>
</evidence>
<dbReference type="RefSeq" id="WP_031390972.1">
    <property type="nucleotide sequence ID" value="NZ_JPNB01000002.1"/>
</dbReference>
<dbReference type="InterPro" id="IPR051309">
    <property type="entry name" value="ABCF_ATPase"/>
</dbReference>
<organism evidence="6 7">
    <name type="scientific">Kineothrix alysoides</name>
    <dbReference type="NCBI Taxonomy" id="1469948"/>
    <lineage>
        <taxon>Bacteria</taxon>
        <taxon>Bacillati</taxon>
        <taxon>Bacillota</taxon>
        <taxon>Clostridia</taxon>
        <taxon>Lachnospirales</taxon>
        <taxon>Lachnospiraceae</taxon>
        <taxon>Kineothrix</taxon>
    </lineage>
</organism>
<dbReference type="PANTHER" id="PTHR42855:SF1">
    <property type="entry name" value="ABC TRANSPORTER DOMAIN-CONTAINING PROTEIN"/>
    <property type="match status" value="1"/>
</dbReference>
<keyword evidence="2" id="KW-0547">Nucleotide-binding</keyword>
<dbReference type="InterPro" id="IPR032781">
    <property type="entry name" value="ABC_tran_Xtn"/>
</dbReference>
<dbReference type="GO" id="GO:0003677">
    <property type="term" value="F:DNA binding"/>
    <property type="evidence" value="ECO:0007669"/>
    <property type="project" value="InterPro"/>
</dbReference>
<dbReference type="AlphaFoldDB" id="A0A4R1QWZ0"/>
<dbReference type="GO" id="GO:0016887">
    <property type="term" value="F:ATP hydrolysis activity"/>
    <property type="evidence" value="ECO:0007669"/>
    <property type="project" value="InterPro"/>
</dbReference>
<dbReference type="GO" id="GO:0005524">
    <property type="term" value="F:ATP binding"/>
    <property type="evidence" value="ECO:0007669"/>
    <property type="project" value="UniProtKB-KW"/>
</dbReference>
<dbReference type="InterPro" id="IPR037118">
    <property type="entry name" value="Val-tRNA_synth_C_sf"/>
</dbReference>
<keyword evidence="1" id="KW-0677">Repeat</keyword>
<gene>
    <name evidence="6" type="ORF">EDD76_107166</name>
</gene>
<evidence type="ECO:0000256" key="2">
    <source>
        <dbReference type="ARBA" id="ARBA00022741"/>
    </source>
</evidence>
<dbReference type="Pfam" id="PF16326">
    <property type="entry name" value="ABC_tran_CTD"/>
    <property type="match status" value="1"/>
</dbReference>
<dbReference type="Pfam" id="PF12848">
    <property type="entry name" value="ABC_tran_Xtn"/>
    <property type="match status" value="1"/>
</dbReference>
<keyword evidence="4" id="KW-0175">Coiled coil</keyword>
<dbReference type="FunFam" id="3.40.50.300:FF:000011">
    <property type="entry name" value="Putative ABC transporter ATP-binding component"/>
    <property type="match status" value="1"/>
</dbReference>
<dbReference type="SUPFAM" id="SSF52540">
    <property type="entry name" value="P-loop containing nucleoside triphosphate hydrolases"/>
    <property type="match status" value="2"/>
</dbReference>
<evidence type="ECO:0000313" key="7">
    <source>
        <dbReference type="Proteomes" id="UP000295718"/>
    </source>
</evidence>
<dbReference type="OrthoDB" id="9801441at2"/>
<sequence>MNILTVENIVKSYGERKLFDHTSFYLQEGEKVGVIGINGTGKSTLLKMMAGLEEPDEGNVIRANHVICTYLSQHPNFDEEETALQAVLKETKEKLRAEGVGEEAWAKESDAKAMLMRIGIADITAKCGTLSGGQRKRLALAAALLSPADILILDEPTNHLDNEMADWLEDMLKKRSGAIVMVTHDRYFLDSVSNRIVEIDKGQIYSYQANYSGYLELKAMREEESFAGERKRQSILRTELEWVKRGARARSTKQKARLERYEELKQVQAPSCDAKVEMSSVASRLGKTTVEISHVSKRYGEKVLIDDFSYLFLKEDRIGFIGENGCGKTTLMKILTGQCEPDSGSVEIGQTVKIGYYAQEIAALEMPQDKKAIDYIRDVAEYVKTEDGSITASQMLERFLFSGSEQYTLIGKLSGGEKRRLALLKVLMSAPNVLILDEPTNDLDIATLAVLEDYLDRFPGIVITVSHDRYFLDRTVRRIFAFEGDGKLRQYEGGYTDYSNKKEAMNAVAAQESDGSVGGKVVKSSVINNSAINGAEEKSGKKSWKVQSSKLKFTYKEQQDYETIEDEIAKLEEYLEVLEERILRASTDFIKLNELTKEKEETEQRLEERMDRWMYLEELKGRIESQ</sequence>
<feature type="domain" description="ABC transporter" evidence="5">
    <location>
        <begin position="4"/>
        <end position="226"/>
    </location>
</feature>
<dbReference type="PROSITE" id="PS50893">
    <property type="entry name" value="ABC_TRANSPORTER_2"/>
    <property type="match status" value="2"/>
</dbReference>
<dbReference type="InterPro" id="IPR003439">
    <property type="entry name" value="ABC_transporter-like_ATP-bd"/>
</dbReference>
<protein>
    <submittedName>
        <fullName evidence="6">ATP-binding cassette subfamily F protein uup</fullName>
    </submittedName>
</protein>
<reference evidence="6 7" key="1">
    <citation type="submission" date="2019-03" db="EMBL/GenBank/DDBJ databases">
        <title>Genomic Encyclopedia of Type Strains, Phase IV (KMG-IV): sequencing the most valuable type-strain genomes for metagenomic binning, comparative biology and taxonomic classification.</title>
        <authorList>
            <person name="Goeker M."/>
        </authorList>
    </citation>
    <scope>NUCLEOTIDE SEQUENCE [LARGE SCALE GENOMIC DNA]</scope>
    <source>
        <strain evidence="6 7">DSM 100556</strain>
    </source>
</reference>
<dbReference type="InterPro" id="IPR027417">
    <property type="entry name" value="P-loop_NTPase"/>
</dbReference>
<dbReference type="Pfam" id="PF00005">
    <property type="entry name" value="ABC_tran"/>
    <property type="match status" value="2"/>
</dbReference>